<protein>
    <submittedName>
        <fullName evidence="1">Uncharacterized protein</fullName>
    </submittedName>
</protein>
<dbReference type="EMBL" id="FNUC01000003">
    <property type="protein sequence ID" value="SEE68457.1"/>
    <property type="molecule type" value="Genomic_DNA"/>
</dbReference>
<accession>A0A1H5KVR8</accession>
<reference evidence="2" key="1">
    <citation type="submission" date="2016-10" db="EMBL/GenBank/DDBJ databases">
        <authorList>
            <person name="Varghese N."/>
            <person name="Submissions S."/>
        </authorList>
    </citation>
    <scope>NUCLEOTIDE SEQUENCE [LARGE SCALE GENOMIC DNA]</scope>
    <source>
        <strain evidence="2">DSM 45237</strain>
    </source>
</reference>
<organism evidence="1 2">
    <name type="scientific">Jiangella alba</name>
    <dbReference type="NCBI Taxonomy" id="561176"/>
    <lineage>
        <taxon>Bacteria</taxon>
        <taxon>Bacillati</taxon>
        <taxon>Actinomycetota</taxon>
        <taxon>Actinomycetes</taxon>
        <taxon>Jiangellales</taxon>
        <taxon>Jiangellaceae</taxon>
        <taxon>Jiangella</taxon>
    </lineage>
</organism>
<keyword evidence="2" id="KW-1185">Reference proteome</keyword>
<gene>
    <name evidence="1" type="ORF">SAMN04488561_2261</name>
</gene>
<name>A0A1H5KVR8_9ACTN</name>
<evidence type="ECO:0000313" key="2">
    <source>
        <dbReference type="Proteomes" id="UP000181980"/>
    </source>
</evidence>
<evidence type="ECO:0000313" key="1">
    <source>
        <dbReference type="EMBL" id="SEE68457.1"/>
    </source>
</evidence>
<dbReference type="Proteomes" id="UP000181980">
    <property type="component" value="Unassembled WGS sequence"/>
</dbReference>
<dbReference type="AlphaFoldDB" id="A0A1H5KVR8"/>
<proteinExistence type="predicted"/>
<sequence length="35" mass="3600">MEKVGLGATPEPTFSMINSGWGGVVDNFRAIGGFG</sequence>